<name>A0AAD7W7H5_9TELE</name>
<gene>
    <name evidence="2" type="ORF">AAFF_G00175530</name>
</gene>
<dbReference type="AlphaFoldDB" id="A0AAD7W7H5"/>
<reference evidence="2" key="1">
    <citation type="journal article" date="2023" name="Science">
        <title>Genome structures resolve the early diversification of teleost fishes.</title>
        <authorList>
            <person name="Parey E."/>
            <person name="Louis A."/>
            <person name="Montfort J."/>
            <person name="Bouchez O."/>
            <person name="Roques C."/>
            <person name="Iampietro C."/>
            <person name="Lluch J."/>
            <person name="Castinel A."/>
            <person name="Donnadieu C."/>
            <person name="Desvignes T."/>
            <person name="Floi Bucao C."/>
            <person name="Jouanno E."/>
            <person name="Wen M."/>
            <person name="Mejri S."/>
            <person name="Dirks R."/>
            <person name="Jansen H."/>
            <person name="Henkel C."/>
            <person name="Chen W.J."/>
            <person name="Zahm M."/>
            <person name="Cabau C."/>
            <person name="Klopp C."/>
            <person name="Thompson A.W."/>
            <person name="Robinson-Rechavi M."/>
            <person name="Braasch I."/>
            <person name="Lecointre G."/>
            <person name="Bobe J."/>
            <person name="Postlethwait J.H."/>
            <person name="Berthelot C."/>
            <person name="Roest Crollius H."/>
            <person name="Guiguen Y."/>
        </authorList>
    </citation>
    <scope>NUCLEOTIDE SEQUENCE</scope>
    <source>
        <strain evidence="2">NC1722</strain>
    </source>
</reference>
<evidence type="ECO:0000313" key="3">
    <source>
        <dbReference type="Proteomes" id="UP001221898"/>
    </source>
</evidence>
<proteinExistence type="predicted"/>
<dbReference type="PANTHER" id="PTHR11206">
    <property type="entry name" value="MULTIDRUG RESISTANCE PROTEIN"/>
    <property type="match status" value="1"/>
</dbReference>
<dbReference type="Proteomes" id="UP001221898">
    <property type="component" value="Unassembled WGS sequence"/>
</dbReference>
<evidence type="ECO:0008006" key="4">
    <source>
        <dbReference type="Google" id="ProtNLM"/>
    </source>
</evidence>
<organism evidence="2 3">
    <name type="scientific">Aldrovandia affinis</name>
    <dbReference type="NCBI Taxonomy" id="143900"/>
    <lineage>
        <taxon>Eukaryota</taxon>
        <taxon>Metazoa</taxon>
        <taxon>Chordata</taxon>
        <taxon>Craniata</taxon>
        <taxon>Vertebrata</taxon>
        <taxon>Euteleostomi</taxon>
        <taxon>Actinopterygii</taxon>
        <taxon>Neopterygii</taxon>
        <taxon>Teleostei</taxon>
        <taxon>Notacanthiformes</taxon>
        <taxon>Halosauridae</taxon>
        <taxon>Aldrovandia</taxon>
    </lineage>
</organism>
<keyword evidence="1" id="KW-0812">Transmembrane</keyword>
<sequence length="116" mass="12492">MVFLISFISAVFCGHLGKTELAGVALAISGIMWPQVITGVAGNVLNALINYIFLYVLNLGVAGSAAANSISQCSLAVFLFIYIHWKGLHKATWGGEFPEPYCVLCNAALILYKEHD</sequence>
<keyword evidence="1" id="KW-0472">Membrane</keyword>
<dbReference type="EMBL" id="JAINUG010000232">
    <property type="protein sequence ID" value="KAJ8386233.1"/>
    <property type="molecule type" value="Genomic_DNA"/>
</dbReference>
<accession>A0AAD7W7H5</accession>
<evidence type="ECO:0000256" key="1">
    <source>
        <dbReference type="SAM" id="Phobius"/>
    </source>
</evidence>
<keyword evidence="1" id="KW-1133">Transmembrane helix</keyword>
<keyword evidence="3" id="KW-1185">Reference proteome</keyword>
<feature type="transmembrane region" description="Helical" evidence="1">
    <location>
        <begin position="51"/>
        <end position="83"/>
    </location>
</feature>
<evidence type="ECO:0000313" key="2">
    <source>
        <dbReference type="EMBL" id="KAJ8386233.1"/>
    </source>
</evidence>
<protein>
    <recommendedName>
        <fullName evidence="4">Polysaccharide biosynthesis protein C-terminal domain-containing protein</fullName>
    </recommendedName>
</protein>
<comment type="caution">
    <text evidence="2">The sequence shown here is derived from an EMBL/GenBank/DDBJ whole genome shotgun (WGS) entry which is preliminary data.</text>
</comment>